<evidence type="ECO:0000313" key="9">
    <source>
        <dbReference type="Proteomes" id="UP000277582"/>
    </source>
</evidence>
<evidence type="ECO:0000259" key="7">
    <source>
        <dbReference type="PROSITE" id="PS50893"/>
    </source>
</evidence>
<keyword evidence="2" id="KW-0547">Nucleotide-binding</keyword>
<sequence length="250" mass="27917">MILKTDNLVKRFGGLIAVNEVSIGVEDGSITLLIGPNGCGKTTFVNSVSGYYKPDGGKVYFQGEDTTGLPLHKMYQKGLVRTFQIPSPFLQLSVLENLLLAERNNPGESFTKHLIRSSWKDYEADSVDKAIQIMRILGLEKYWDKEPASLDAGALKLIEIGRALMAEAKMVILDEPIAGVNPKLAHNIFSHIVKLRDEMKLTFLIIEHRLDIALKYVDFVYAMHQGRIIARGTPDEIARNEQVRMVYVGG</sequence>
<dbReference type="InterPro" id="IPR027417">
    <property type="entry name" value="P-loop_NTPase"/>
</dbReference>
<protein>
    <recommendedName>
        <fullName evidence="6">Probable branched-chain amino acid transport ATP-binding protein LivG</fullName>
    </recommendedName>
</protein>
<organism evidence="8 9">
    <name type="scientific">Candidatus Methanodesulfokora washburnensis</name>
    <dbReference type="NCBI Taxonomy" id="2478471"/>
    <lineage>
        <taxon>Archaea</taxon>
        <taxon>Thermoproteota</taxon>
        <taxon>Candidatus Korarchaeia</taxon>
        <taxon>Candidatus Korarchaeia incertae sedis</taxon>
        <taxon>Candidatus Methanodesulfokora</taxon>
    </lineage>
</organism>
<evidence type="ECO:0000256" key="4">
    <source>
        <dbReference type="ARBA" id="ARBA00022970"/>
    </source>
</evidence>
<keyword evidence="4" id="KW-0029">Amino-acid transport</keyword>
<dbReference type="Gene3D" id="3.40.50.300">
    <property type="entry name" value="P-loop containing nucleotide triphosphate hydrolases"/>
    <property type="match status" value="1"/>
</dbReference>
<accession>A0A3R9R360</accession>
<dbReference type="GO" id="GO:0005524">
    <property type="term" value="F:ATP binding"/>
    <property type="evidence" value="ECO:0007669"/>
    <property type="project" value="UniProtKB-KW"/>
</dbReference>
<gene>
    <name evidence="8" type="ORF">D6D85_09310</name>
</gene>
<dbReference type="SMART" id="SM00382">
    <property type="entry name" value="AAA"/>
    <property type="match status" value="1"/>
</dbReference>
<name>A0A3R9R360_9CREN</name>
<feature type="domain" description="ABC transporter" evidence="7">
    <location>
        <begin position="3"/>
        <end position="250"/>
    </location>
</feature>
<evidence type="ECO:0000256" key="6">
    <source>
        <dbReference type="ARBA" id="ARBA00072811"/>
    </source>
</evidence>
<evidence type="ECO:0000313" key="8">
    <source>
        <dbReference type="EMBL" id="RSN73866.1"/>
    </source>
</evidence>
<dbReference type="EMBL" id="RCOS01000108">
    <property type="protein sequence ID" value="RSN73866.1"/>
    <property type="molecule type" value="Genomic_DNA"/>
</dbReference>
<dbReference type="GO" id="GO:0005886">
    <property type="term" value="C:plasma membrane"/>
    <property type="evidence" value="ECO:0007669"/>
    <property type="project" value="TreeGrafter"/>
</dbReference>
<dbReference type="InterPro" id="IPR003593">
    <property type="entry name" value="AAA+_ATPase"/>
</dbReference>
<keyword evidence="9" id="KW-1185">Reference proteome</keyword>
<dbReference type="InterPro" id="IPR032823">
    <property type="entry name" value="BCA_ABC_TP_C"/>
</dbReference>
<dbReference type="GO" id="GO:0006865">
    <property type="term" value="P:amino acid transport"/>
    <property type="evidence" value="ECO:0007669"/>
    <property type="project" value="UniProtKB-KW"/>
</dbReference>
<dbReference type="GO" id="GO:0016887">
    <property type="term" value="F:ATP hydrolysis activity"/>
    <property type="evidence" value="ECO:0007669"/>
    <property type="project" value="InterPro"/>
</dbReference>
<evidence type="ECO:0000256" key="1">
    <source>
        <dbReference type="ARBA" id="ARBA00022448"/>
    </source>
</evidence>
<dbReference type="RefSeq" id="WP_125671716.1">
    <property type="nucleotide sequence ID" value="NZ_RCOS01000108.1"/>
</dbReference>
<dbReference type="PROSITE" id="PS50893">
    <property type="entry name" value="ABC_TRANSPORTER_2"/>
    <property type="match status" value="1"/>
</dbReference>
<keyword evidence="1" id="KW-0813">Transport</keyword>
<comment type="caution">
    <text evidence="8">The sequence shown here is derived from an EMBL/GenBank/DDBJ whole genome shotgun (WGS) entry which is preliminary data.</text>
</comment>
<dbReference type="SUPFAM" id="SSF52540">
    <property type="entry name" value="P-loop containing nucleoside triphosphate hydrolases"/>
    <property type="match status" value="1"/>
</dbReference>
<reference evidence="8 9" key="1">
    <citation type="submission" date="2018-10" db="EMBL/GenBank/DDBJ databases">
        <title>Co-occurring genomic capacity for anaerobic methane metabolism and dissimilatory sulfite reduction discovered in the Korarchaeota.</title>
        <authorList>
            <person name="Mckay L.J."/>
            <person name="Dlakic M."/>
            <person name="Fields M.W."/>
            <person name="Delmont T.O."/>
            <person name="Eren A.M."/>
            <person name="Jay Z.J."/>
            <person name="Klingelsmith K.B."/>
            <person name="Rusch D.B."/>
            <person name="Inskeep W.P."/>
        </authorList>
    </citation>
    <scope>NUCLEOTIDE SEQUENCE [LARGE SCALE GENOMIC DNA]</scope>
    <source>
        <strain evidence="8 9">MDKW</strain>
    </source>
</reference>
<evidence type="ECO:0000256" key="2">
    <source>
        <dbReference type="ARBA" id="ARBA00022741"/>
    </source>
</evidence>
<evidence type="ECO:0000256" key="5">
    <source>
        <dbReference type="ARBA" id="ARBA00056071"/>
    </source>
</evidence>
<dbReference type="PANTHER" id="PTHR45772">
    <property type="entry name" value="CONSERVED COMPONENT OF ABC TRANSPORTER FOR NATURAL AMINO ACIDS-RELATED"/>
    <property type="match status" value="1"/>
</dbReference>
<dbReference type="Proteomes" id="UP000277582">
    <property type="component" value="Unassembled WGS sequence"/>
</dbReference>
<proteinExistence type="predicted"/>
<dbReference type="InterPro" id="IPR003439">
    <property type="entry name" value="ABC_transporter-like_ATP-bd"/>
</dbReference>
<keyword evidence="3 8" id="KW-0067">ATP-binding</keyword>
<dbReference type="FunFam" id="3.40.50.300:FF:000421">
    <property type="entry name" value="Branched-chain amino acid ABC transporter ATP-binding protein"/>
    <property type="match status" value="1"/>
</dbReference>
<dbReference type="Pfam" id="PF12399">
    <property type="entry name" value="BCA_ABC_TP_C"/>
    <property type="match status" value="1"/>
</dbReference>
<dbReference type="AlphaFoldDB" id="A0A3R9R360"/>
<comment type="function">
    <text evidence="5">Probable component of a branched-chain amino-acid transport system.</text>
</comment>
<dbReference type="PANTHER" id="PTHR45772:SF9">
    <property type="entry name" value="CONSERVED COMPONENT OF ABC TRANSPORTER FOR NATURAL AMINO ACIDS"/>
    <property type="match status" value="1"/>
</dbReference>
<dbReference type="InterPro" id="IPR051120">
    <property type="entry name" value="ABC_AA/LPS_Transport"/>
</dbReference>
<evidence type="ECO:0000256" key="3">
    <source>
        <dbReference type="ARBA" id="ARBA00022840"/>
    </source>
</evidence>
<dbReference type="Pfam" id="PF00005">
    <property type="entry name" value="ABC_tran"/>
    <property type="match status" value="1"/>
</dbReference>
<dbReference type="OrthoDB" id="44250at2157"/>
<dbReference type="CDD" id="cd03219">
    <property type="entry name" value="ABC_Mj1267_LivG_branched"/>
    <property type="match status" value="1"/>
</dbReference>